<evidence type="ECO:0000256" key="1">
    <source>
        <dbReference type="SAM" id="SignalP"/>
    </source>
</evidence>
<sequence>MQRVLLLLLMLPMLAWAAQLQLDLGSLTGPQMQLTHLQASLDTERQQLRLQAAQLQFGQHQWRQLQLQCGRFVWQARELACLEGQLSFDGPPRKRVAGRVNLRYQPQSRSLQLTLSPQSGQQLSLHAAAGKGGWQGKLDLQQWPVTDALPWWPTELPKPSQGLLSAQLIWQQTSPRLDGKLSLRGVQFADSSGSRAGERVDLDWQGQLALNAEGGSWQGQLRWLAGEVYWEPFYLKLDASPLVLESRGQWQGQQLEVKQAQLQWAPLGQLDFDLLLQQGKLNRVRLEGKGLALKPLYETGLQPLLTSPLLKALQAEGRVDVSLLVQEGAPQRLTLGLHEVSLVDKGGKLGWYGVNGSLPWSRTEATTAALGWKGGVVLGLPLGAAELKLNLHGTSLSTPRFEQALLGGRLLLKDVSLKQQEDGWHGGLSGELTGVSLPEMSTALQWPRIEGELSGSLPRVVLSPKELRLFGPLEIQAFDGIAFLRNVRLQEPFGVAPRFSADLAMQNLDLLQLTRTFSFGAIEGRLDVNVDDLQLLNWELQQFDARIGSSPGDYRKRISQRAVENISALGGAGTAAALQRTFLRFFETFGYSQLGVSCRLRNNVCQMDGIATSPNGYVLVSGGGVPSINVIGYNRAVQWSELMQRLKRITAGGSAVVQ</sequence>
<protein>
    <recommendedName>
        <fullName evidence="4">Dicarboxylate transport domain-containing protein</fullName>
    </recommendedName>
</protein>
<keyword evidence="1" id="KW-0732">Signal</keyword>
<organism evidence="2 3">
    <name type="scientific">Leeia aquatica</name>
    <dbReference type="NCBI Taxonomy" id="2725557"/>
    <lineage>
        <taxon>Bacteria</taxon>
        <taxon>Pseudomonadati</taxon>
        <taxon>Pseudomonadota</taxon>
        <taxon>Betaproteobacteria</taxon>
        <taxon>Neisseriales</taxon>
        <taxon>Leeiaceae</taxon>
        <taxon>Leeia</taxon>
    </lineage>
</organism>
<comment type="caution">
    <text evidence="2">The sequence shown here is derived from an EMBL/GenBank/DDBJ whole genome shotgun (WGS) entry which is preliminary data.</text>
</comment>
<proteinExistence type="predicted"/>
<feature type="chain" id="PRO_5032660157" description="Dicarboxylate transport domain-containing protein" evidence="1">
    <location>
        <begin position="18"/>
        <end position="658"/>
    </location>
</feature>
<keyword evidence="3" id="KW-1185">Reference proteome</keyword>
<dbReference type="AlphaFoldDB" id="A0A847RXE9"/>
<name>A0A847RXE9_9NEIS</name>
<accession>A0A847RXE9</accession>
<feature type="signal peptide" evidence="1">
    <location>
        <begin position="1"/>
        <end position="17"/>
    </location>
</feature>
<evidence type="ECO:0000313" key="2">
    <source>
        <dbReference type="EMBL" id="NLR75830.1"/>
    </source>
</evidence>
<dbReference type="Proteomes" id="UP000587991">
    <property type="component" value="Unassembled WGS sequence"/>
</dbReference>
<dbReference type="EMBL" id="JABAIM010000002">
    <property type="protein sequence ID" value="NLR75830.1"/>
    <property type="molecule type" value="Genomic_DNA"/>
</dbReference>
<evidence type="ECO:0000313" key="3">
    <source>
        <dbReference type="Proteomes" id="UP000587991"/>
    </source>
</evidence>
<evidence type="ECO:0008006" key="4">
    <source>
        <dbReference type="Google" id="ProtNLM"/>
    </source>
</evidence>
<gene>
    <name evidence="2" type="ORF">HF682_11720</name>
</gene>
<reference evidence="2 3" key="1">
    <citation type="submission" date="2020-04" db="EMBL/GenBank/DDBJ databases">
        <title>Draft genome of Leeia sp. IMCC25680.</title>
        <authorList>
            <person name="Song J."/>
            <person name="Cho J.-C."/>
        </authorList>
    </citation>
    <scope>NUCLEOTIDE SEQUENCE [LARGE SCALE GENOMIC DNA]</scope>
    <source>
        <strain evidence="2 3">IMCC25680</strain>
    </source>
</reference>